<keyword evidence="4" id="KW-1185">Reference proteome</keyword>
<protein>
    <recommendedName>
        <fullName evidence="2">DUF6545 domain-containing protein</fullName>
    </recommendedName>
</protein>
<dbReference type="EMBL" id="JADLRE010000007">
    <property type="protein sequence ID" value="MBF6225627.1"/>
    <property type="molecule type" value="Genomic_DNA"/>
</dbReference>
<gene>
    <name evidence="3" type="ORF">IU470_10990</name>
</gene>
<feature type="domain" description="DUF6545" evidence="2">
    <location>
        <begin position="228"/>
        <end position="354"/>
    </location>
</feature>
<keyword evidence="1" id="KW-0472">Membrane</keyword>
<sequence>MDAVPVSLVIAVVVFVLPMTIGRWLFVNETNSDRLINRTWGWNLAGVMVYQVVAALGHPYFAQCLYLGLGIMALASFYGLARLVDGADAKGARERQRRYDSIAVAVAASLVIGTPVAHGIFRIDYLEVVWAVLAVPGCTSGLLFGRACVRELCVADSPVREKFTYGLLLAFSIYGAISWPILFVRALAGTPPSQPGTVLAVLAVLMLGAVTLLTAIPLFIVLLARAGWDRTGRICRRLRPLWRELTVAVPEVVLLRDPSAPREPASQLYRMTVEIWDALLHLKPYTPDAEELGSPGMSGDEVRAFAFRAAWAVRAKRHGNAPASNVSARGDARAERRDRAAELEFLIRLAREWPKAVAMVGYEPDTAQAAATAAVSQ</sequence>
<dbReference type="Proteomes" id="UP000807309">
    <property type="component" value="Unassembled WGS sequence"/>
</dbReference>
<evidence type="ECO:0000313" key="4">
    <source>
        <dbReference type="Proteomes" id="UP000807309"/>
    </source>
</evidence>
<feature type="transmembrane region" description="Helical" evidence="1">
    <location>
        <begin position="102"/>
        <end position="121"/>
    </location>
</feature>
<keyword evidence="1" id="KW-1133">Transmembrane helix</keyword>
<feature type="transmembrane region" description="Helical" evidence="1">
    <location>
        <begin position="60"/>
        <end position="81"/>
    </location>
</feature>
<comment type="caution">
    <text evidence="3">The sequence shown here is derived from an EMBL/GenBank/DDBJ whole genome shotgun (WGS) entry which is preliminary data.</text>
</comment>
<feature type="transmembrane region" description="Helical" evidence="1">
    <location>
        <begin position="127"/>
        <end position="144"/>
    </location>
</feature>
<evidence type="ECO:0000256" key="1">
    <source>
        <dbReference type="SAM" id="Phobius"/>
    </source>
</evidence>
<feature type="transmembrane region" description="Helical" evidence="1">
    <location>
        <begin position="165"/>
        <end position="188"/>
    </location>
</feature>
<reference evidence="3 4" key="1">
    <citation type="submission" date="2020-10" db="EMBL/GenBank/DDBJ databases">
        <title>Identification of Nocardia species via Next-generation sequencing and recognition of intraspecies genetic diversity.</title>
        <authorList>
            <person name="Li P."/>
            <person name="Li P."/>
            <person name="Lu B."/>
        </authorList>
    </citation>
    <scope>NUCLEOTIDE SEQUENCE [LARGE SCALE GENOMIC DNA]</scope>
    <source>
        <strain evidence="3 4">N-11</strain>
    </source>
</reference>
<evidence type="ECO:0000313" key="3">
    <source>
        <dbReference type="EMBL" id="MBF6225627.1"/>
    </source>
</evidence>
<keyword evidence="1" id="KW-0812">Transmembrane</keyword>
<name>A0ABS0C5H2_9NOCA</name>
<organism evidence="3 4">
    <name type="scientific">Nocardia abscessus</name>
    <dbReference type="NCBI Taxonomy" id="120957"/>
    <lineage>
        <taxon>Bacteria</taxon>
        <taxon>Bacillati</taxon>
        <taxon>Actinomycetota</taxon>
        <taxon>Actinomycetes</taxon>
        <taxon>Mycobacteriales</taxon>
        <taxon>Nocardiaceae</taxon>
        <taxon>Nocardia</taxon>
    </lineage>
</organism>
<feature type="transmembrane region" description="Helical" evidence="1">
    <location>
        <begin position="35"/>
        <end position="54"/>
    </location>
</feature>
<evidence type="ECO:0000259" key="2">
    <source>
        <dbReference type="Pfam" id="PF20182"/>
    </source>
</evidence>
<dbReference type="InterPro" id="IPR046675">
    <property type="entry name" value="DUF6545"/>
</dbReference>
<feature type="transmembrane region" description="Helical" evidence="1">
    <location>
        <begin position="200"/>
        <end position="224"/>
    </location>
</feature>
<dbReference type="RefSeq" id="WP_195032874.1">
    <property type="nucleotide sequence ID" value="NZ_JADLRE010000007.1"/>
</dbReference>
<feature type="transmembrane region" description="Helical" evidence="1">
    <location>
        <begin position="6"/>
        <end position="26"/>
    </location>
</feature>
<accession>A0ABS0C5H2</accession>
<dbReference type="Pfam" id="PF20182">
    <property type="entry name" value="DUF6545"/>
    <property type="match status" value="1"/>
</dbReference>
<proteinExistence type="predicted"/>